<feature type="transmembrane region" description="Helical" evidence="1">
    <location>
        <begin position="316"/>
        <end position="334"/>
    </location>
</feature>
<keyword evidence="1" id="KW-1133">Transmembrane helix</keyword>
<dbReference type="PANTHER" id="PTHR30576">
    <property type="entry name" value="COLANIC BIOSYNTHESIS UDP-GLUCOSE LIPID CARRIER TRANSFERASE"/>
    <property type="match status" value="1"/>
</dbReference>
<reference evidence="3" key="1">
    <citation type="journal article" date="2019" name="Sci. Rep.">
        <title>Draft genome of Tanacetum cinerariifolium, the natural source of mosquito coil.</title>
        <authorList>
            <person name="Yamashiro T."/>
            <person name="Shiraishi A."/>
            <person name="Satake H."/>
            <person name="Nakayama K."/>
        </authorList>
    </citation>
    <scope>NUCLEOTIDE SEQUENCE</scope>
</reference>
<proteinExistence type="predicted"/>
<organism evidence="3">
    <name type="scientific">Tanacetum cinerariifolium</name>
    <name type="common">Dalmatian daisy</name>
    <name type="synonym">Chrysanthemum cinerariifolium</name>
    <dbReference type="NCBI Taxonomy" id="118510"/>
    <lineage>
        <taxon>Eukaryota</taxon>
        <taxon>Viridiplantae</taxon>
        <taxon>Streptophyta</taxon>
        <taxon>Embryophyta</taxon>
        <taxon>Tracheophyta</taxon>
        <taxon>Spermatophyta</taxon>
        <taxon>Magnoliopsida</taxon>
        <taxon>eudicotyledons</taxon>
        <taxon>Gunneridae</taxon>
        <taxon>Pentapetalae</taxon>
        <taxon>asterids</taxon>
        <taxon>campanulids</taxon>
        <taxon>Asterales</taxon>
        <taxon>Asteraceae</taxon>
        <taxon>Asteroideae</taxon>
        <taxon>Anthemideae</taxon>
        <taxon>Anthemidinae</taxon>
        <taxon>Tanacetum</taxon>
    </lineage>
</organism>
<comment type="caution">
    <text evidence="3">The sequence shown here is derived from an EMBL/GenBank/DDBJ whole genome shotgun (WGS) entry which is preliminary data.</text>
</comment>
<gene>
    <name evidence="3" type="ORF">Tci_703078</name>
</gene>
<dbReference type="AlphaFoldDB" id="A0A699L9X5"/>
<dbReference type="GO" id="GO:0016780">
    <property type="term" value="F:phosphotransferase activity, for other substituted phosphate groups"/>
    <property type="evidence" value="ECO:0007669"/>
    <property type="project" value="TreeGrafter"/>
</dbReference>
<accession>A0A699L9X5</accession>
<keyword evidence="1" id="KW-0812">Transmembrane</keyword>
<protein>
    <submittedName>
        <fullName evidence="3">Exopolysaccharide production protein PSS, putative</fullName>
    </submittedName>
</protein>
<keyword evidence="1" id="KW-0472">Membrane</keyword>
<dbReference type="InterPro" id="IPR003362">
    <property type="entry name" value="Bact_transf"/>
</dbReference>
<sequence>HLVGAGAKPASAPEKRVPARVKQPLVVPVAANLCWSLDFTSDVLTDSRRFRTLNVLDGYNRQLLGVEIDFSLPASQWLNVMLLTIPPTANFPQNPATFTGKRKNQAIQERIVGRVFFRKRIFDFVFAALVLVLLLSWFIPLIAVLIKLESKGPVFFKQLRTGKQGKPFYCFKFRSMKVNAEADTRQASRSDNRVTRIGAFLRKTSLDELPQFINVIKGEMSIVGPRPHMIQHTELYSQTIHNFMDRHLIMPGITGLAQVSGYRGETKELSAMANRVNADIQYIYNMSGQLDLKIIYLTVWQPRYRDANTTSNNTCINVSAGSFLLPLALCYFSFAPSRK</sequence>
<evidence type="ECO:0000313" key="3">
    <source>
        <dbReference type="EMBL" id="GFB31107.1"/>
    </source>
</evidence>
<feature type="domain" description="Bacterial sugar transferase" evidence="2">
    <location>
        <begin position="119"/>
        <end position="300"/>
    </location>
</feature>
<feature type="transmembrane region" description="Helical" evidence="1">
    <location>
        <begin position="124"/>
        <end position="146"/>
    </location>
</feature>
<name>A0A699L9X5_TANCI</name>
<feature type="non-terminal residue" evidence="3">
    <location>
        <position position="1"/>
    </location>
</feature>
<evidence type="ECO:0000259" key="2">
    <source>
        <dbReference type="Pfam" id="PF02397"/>
    </source>
</evidence>
<dbReference type="Pfam" id="PF02397">
    <property type="entry name" value="Bac_transf"/>
    <property type="match status" value="1"/>
</dbReference>
<dbReference type="EMBL" id="BKCJ010599120">
    <property type="protein sequence ID" value="GFB31107.1"/>
    <property type="molecule type" value="Genomic_DNA"/>
</dbReference>
<evidence type="ECO:0000256" key="1">
    <source>
        <dbReference type="SAM" id="Phobius"/>
    </source>
</evidence>
<dbReference type="PANTHER" id="PTHR30576:SF0">
    <property type="entry name" value="UNDECAPRENYL-PHOSPHATE N-ACETYLGALACTOSAMINYL 1-PHOSPHATE TRANSFERASE-RELATED"/>
    <property type="match status" value="1"/>
</dbReference>